<comment type="caution">
    <text evidence="3">The sequence shown here is derived from an EMBL/GenBank/DDBJ whole genome shotgun (WGS) entry which is preliminary data.</text>
</comment>
<keyword evidence="2" id="KW-0812">Transmembrane</keyword>
<keyword evidence="2" id="KW-1133">Transmembrane helix</keyword>
<dbReference type="EMBL" id="JAGTXO010000032">
    <property type="protein sequence ID" value="KAG8460453.1"/>
    <property type="molecule type" value="Genomic_DNA"/>
</dbReference>
<keyword evidence="4" id="KW-1185">Reference proteome</keyword>
<organism evidence="3 4">
    <name type="scientific">Diacronema lutheri</name>
    <name type="common">Unicellular marine alga</name>
    <name type="synonym">Monochrysis lutheri</name>
    <dbReference type="NCBI Taxonomy" id="2081491"/>
    <lineage>
        <taxon>Eukaryota</taxon>
        <taxon>Haptista</taxon>
        <taxon>Haptophyta</taxon>
        <taxon>Pavlovophyceae</taxon>
        <taxon>Pavlovales</taxon>
        <taxon>Pavlovaceae</taxon>
        <taxon>Diacronema</taxon>
    </lineage>
</organism>
<feature type="compositionally biased region" description="Low complexity" evidence="1">
    <location>
        <begin position="166"/>
        <end position="176"/>
    </location>
</feature>
<accession>A0A8J5XBE8</accession>
<feature type="transmembrane region" description="Helical" evidence="2">
    <location>
        <begin position="198"/>
        <end position="218"/>
    </location>
</feature>
<proteinExistence type="predicted"/>
<feature type="region of interest" description="Disordered" evidence="1">
    <location>
        <begin position="102"/>
        <end position="136"/>
    </location>
</feature>
<evidence type="ECO:0000313" key="3">
    <source>
        <dbReference type="EMBL" id="KAG8460453.1"/>
    </source>
</evidence>
<evidence type="ECO:0000256" key="2">
    <source>
        <dbReference type="SAM" id="Phobius"/>
    </source>
</evidence>
<feature type="compositionally biased region" description="Low complexity" evidence="1">
    <location>
        <begin position="116"/>
        <end position="136"/>
    </location>
</feature>
<evidence type="ECO:0000256" key="1">
    <source>
        <dbReference type="SAM" id="MobiDB-lite"/>
    </source>
</evidence>
<keyword evidence="2" id="KW-0472">Membrane</keyword>
<evidence type="ECO:0000313" key="4">
    <source>
        <dbReference type="Proteomes" id="UP000751190"/>
    </source>
</evidence>
<sequence>MDAALTLVHESARAAGVACAVAGALSGKLLDRLGRVGANALAEAPQAAAPCMAPSPRAATPHVHGSKASAFEFETTGFHPARDTSAAPALAPLALIAAATRMPQPSDGREARDEPGAAAAAARTPPSSTSSSPAAHAPCAACGASSLCASPAEERGSPAPPPPALRLPALPTTAGASQPARAPAPTRRLTQRSRMRRALGAAAFTCAVLAIGSGWGLLLPTSTAGSVGGGAAELGGALAELVGDMGEIVGATFFHGANGGRCAFDVSLDLPPPTACPPAARQVGAPPASADRPPLQVHTSVREVDQLLAPNMPLLGADFDAYRRHVYRVLTYAVHFWLADERASAGGARAARPSAPCARFGRMRWLVRAAPARADELQHAALIAGVVFHDLGSWAPPPSPLLSSRAIEASVAHAHAALSHWARERLDLVAAIIRNQHKLTPFTGAHAEVVNAVRKAEWLESTAGALRFGVSRRDIARVNARLPRGAPAGGSGGARRGGWRGAASALRALFERRLDAPKGPQAY</sequence>
<feature type="region of interest" description="Disordered" evidence="1">
    <location>
        <begin position="150"/>
        <end position="191"/>
    </location>
</feature>
<name>A0A8J5XBE8_DIALT</name>
<dbReference type="OrthoDB" id="185375at2759"/>
<gene>
    <name evidence="3" type="ORF">KFE25_013103</name>
</gene>
<dbReference type="Proteomes" id="UP000751190">
    <property type="component" value="Unassembled WGS sequence"/>
</dbReference>
<reference evidence="3" key="1">
    <citation type="submission" date="2021-05" db="EMBL/GenBank/DDBJ databases">
        <title>The genome of the haptophyte Pavlova lutheri (Diacronema luteri, Pavlovales) - a model for lipid biosynthesis in eukaryotic algae.</title>
        <authorList>
            <person name="Hulatt C.J."/>
            <person name="Posewitz M.C."/>
        </authorList>
    </citation>
    <scope>NUCLEOTIDE SEQUENCE</scope>
    <source>
        <strain evidence="3">NIVA-4/92</strain>
    </source>
</reference>
<dbReference type="AlphaFoldDB" id="A0A8J5XBE8"/>
<protein>
    <submittedName>
        <fullName evidence="3">Uncharacterized protein</fullName>
    </submittedName>
</protein>